<dbReference type="NCBIfam" id="NF041524">
    <property type="entry name" value="Gltr_6"/>
    <property type="match status" value="1"/>
</dbReference>
<dbReference type="PANTHER" id="PTHR10462:SF53">
    <property type="entry name" value="HISTO-BLOOD GROUP ABO SYSTEM TRANSFERASE 1-LIKE"/>
    <property type="match status" value="1"/>
</dbReference>
<dbReference type="GO" id="GO:0005975">
    <property type="term" value="P:carbohydrate metabolic process"/>
    <property type="evidence" value="ECO:0007669"/>
    <property type="project" value="InterPro"/>
</dbReference>
<dbReference type="EMBL" id="VNIA01000004">
    <property type="protein sequence ID" value="TYP97350.1"/>
    <property type="molecule type" value="Genomic_DNA"/>
</dbReference>
<comment type="cofactor">
    <cofactor evidence="1">
        <name>Mn(2+)</name>
        <dbReference type="ChEBI" id="CHEBI:29035"/>
    </cofactor>
</comment>
<dbReference type="RefSeq" id="WP_148870704.1">
    <property type="nucleotide sequence ID" value="NZ_VNIA01000004.1"/>
</dbReference>
<accession>A0A5S5DN24</accession>
<dbReference type="InterPro" id="IPR048174">
    <property type="entry name" value="WbnI-like"/>
</dbReference>
<sequence>MRIAILYICTGKYSIFWKDFYASCEKFFFKEQDKHYFVFTDDLDINKKHNTTLIKENCRGFPLDSLFRFDMFLKIENEVKSYDYVFFFNANMLFVEKVSYEIFPNKNFKGLIGVIHPMGFKYRKFPSMYTYERNKKSRAYIKKEKKKYEYFMGGVNGGSTEEYYKMVKECSKNIHHDYKNNIVAIFHDESHMNKYFSENEVHSLSTAYGFQEGAKYPFKPKIIIRDKTKISNFFNKYREERFIGRVLRYLNQIYKAITW</sequence>
<dbReference type="Proteomes" id="UP000323136">
    <property type="component" value="Unassembled WGS sequence"/>
</dbReference>
<dbReference type="SUPFAM" id="SSF53448">
    <property type="entry name" value="Nucleotide-diphospho-sugar transferases"/>
    <property type="match status" value="1"/>
</dbReference>
<keyword evidence="4 5" id="KW-0808">Transferase</keyword>
<dbReference type="InterPro" id="IPR005076">
    <property type="entry name" value="Glyco_trans_6"/>
</dbReference>
<proteinExistence type="inferred from homology"/>
<evidence type="ECO:0000256" key="3">
    <source>
        <dbReference type="ARBA" id="ARBA00022676"/>
    </source>
</evidence>
<dbReference type="Pfam" id="PF03414">
    <property type="entry name" value="Glyco_transf_6"/>
    <property type="match status" value="1"/>
</dbReference>
<dbReference type="OrthoDB" id="2535579at2"/>
<dbReference type="PANTHER" id="PTHR10462">
    <property type="entry name" value="GLYCOSYLTRANSFERASE-RELATED"/>
    <property type="match status" value="1"/>
</dbReference>
<organism evidence="5 6">
    <name type="scientific">Tenacibaculum adriaticum</name>
    <dbReference type="NCBI Taxonomy" id="413713"/>
    <lineage>
        <taxon>Bacteria</taxon>
        <taxon>Pseudomonadati</taxon>
        <taxon>Bacteroidota</taxon>
        <taxon>Flavobacteriia</taxon>
        <taxon>Flavobacteriales</taxon>
        <taxon>Flavobacteriaceae</taxon>
        <taxon>Tenacibaculum</taxon>
    </lineage>
</organism>
<name>A0A5S5DN24_9FLAO</name>
<keyword evidence="6" id="KW-1185">Reference proteome</keyword>
<keyword evidence="3" id="KW-0328">Glycosyltransferase</keyword>
<dbReference type="Gene3D" id="3.90.550.10">
    <property type="entry name" value="Spore Coat Polysaccharide Biosynthesis Protein SpsA, Chain A"/>
    <property type="match status" value="1"/>
</dbReference>
<comment type="similarity">
    <text evidence="2">Belongs to the glycosyltransferase 6 family.</text>
</comment>
<evidence type="ECO:0000313" key="5">
    <source>
        <dbReference type="EMBL" id="TYP97350.1"/>
    </source>
</evidence>
<dbReference type="GO" id="GO:0016758">
    <property type="term" value="F:hexosyltransferase activity"/>
    <property type="evidence" value="ECO:0007669"/>
    <property type="project" value="InterPro"/>
</dbReference>
<evidence type="ECO:0000256" key="2">
    <source>
        <dbReference type="ARBA" id="ARBA00010413"/>
    </source>
</evidence>
<dbReference type="InterPro" id="IPR029044">
    <property type="entry name" value="Nucleotide-diphossugar_trans"/>
</dbReference>
<comment type="caution">
    <text evidence="5">The sequence shown here is derived from an EMBL/GenBank/DDBJ whole genome shotgun (WGS) entry which is preliminary data.</text>
</comment>
<protein>
    <submittedName>
        <fullName evidence="5">Glycosyl transferase family 6</fullName>
    </submittedName>
</protein>
<reference evidence="5 6" key="1">
    <citation type="submission" date="2019-07" db="EMBL/GenBank/DDBJ databases">
        <title>Genomic Encyclopedia of Type Strains, Phase IV (KMG-IV): sequencing the most valuable type-strain genomes for metagenomic binning, comparative biology and taxonomic classification.</title>
        <authorList>
            <person name="Goeker M."/>
        </authorList>
    </citation>
    <scope>NUCLEOTIDE SEQUENCE [LARGE SCALE GENOMIC DNA]</scope>
    <source>
        <strain evidence="5 6">DSM 18961</strain>
    </source>
</reference>
<dbReference type="AlphaFoldDB" id="A0A5S5DN24"/>
<gene>
    <name evidence="5" type="ORF">C7447_10434</name>
</gene>
<dbReference type="GO" id="GO:0016020">
    <property type="term" value="C:membrane"/>
    <property type="evidence" value="ECO:0007669"/>
    <property type="project" value="InterPro"/>
</dbReference>
<evidence type="ECO:0000256" key="4">
    <source>
        <dbReference type="ARBA" id="ARBA00022679"/>
    </source>
</evidence>
<evidence type="ECO:0000256" key="1">
    <source>
        <dbReference type="ARBA" id="ARBA00001936"/>
    </source>
</evidence>
<evidence type="ECO:0000313" key="6">
    <source>
        <dbReference type="Proteomes" id="UP000323136"/>
    </source>
</evidence>